<evidence type="ECO:0000313" key="5">
    <source>
        <dbReference type="Proteomes" id="UP000005104"/>
    </source>
</evidence>
<dbReference type="Gene3D" id="1.10.150.130">
    <property type="match status" value="1"/>
</dbReference>
<evidence type="ECO:0000256" key="1">
    <source>
        <dbReference type="ARBA" id="ARBA00023125"/>
    </source>
</evidence>
<dbReference type="InterPro" id="IPR010998">
    <property type="entry name" value="Integrase_recombinase_N"/>
</dbReference>
<name>H5Y4I7_9FIRM</name>
<dbReference type="InterPro" id="IPR044068">
    <property type="entry name" value="CB"/>
</dbReference>
<keyword evidence="5" id="KW-1185">Reference proteome</keyword>
<dbReference type="AlphaFoldDB" id="H5Y4I7"/>
<evidence type="ECO:0000256" key="2">
    <source>
        <dbReference type="PROSITE-ProRule" id="PRU01248"/>
    </source>
</evidence>
<sequence>MNVSTQGELIIAKFIDTLTIREDLKPKTLKEYASDLKQFIGWFEAPEHQEEDRQFYF</sequence>
<keyword evidence="1 2" id="KW-0238">DNA-binding</keyword>
<dbReference type="HOGENOM" id="CLU_2989333_0_0_9"/>
<accession>H5Y4I7</accession>
<dbReference type="STRING" id="768710.DesyoDRAFT_2512"/>
<dbReference type="Proteomes" id="UP000005104">
    <property type="component" value="Chromosome"/>
</dbReference>
<dbReference type="GO" id="GO:0003677">
    <property type="term" value="F:DNA binding"/>
    <property type="evidence" value="ECO:0007669"/>
    <property type="project" value="UniProtKB-UniRule"/>
</dbReference>
<reference evidence="4 5" key="1">
    <citation type="submission" date="2011-11" db="EMBL/GenBank/DDBJ databases">
        <title>The Noncontiguous Finished genome of Desulfosporosinus youngiae DSM 17734.</title>
        <authorList>
            <consortium name="US DOE Joint Genome Institute (JGI-PGF)"/>
            <person name="Lucas S."/>
            <person name="Han J."/>
            <person name="Lapidus A."/>
            <person name="Cheng J.-F."/>
            <person name="Goodwin L."/>
            <person name="Pitluck S."/>
            <person name="Peters L."/>
            <person name="Ovchinnikova G."/>
            <person name="Lu M."/>
            <person name="Land M.L."/>
            <person name="Hauser L."/>
            <person name="Pester M."/>
            <person name="Spring S."/>
            <person name="Ollivier B."/>
            <person name="Rattei T."/>
            <person name="Klenk H.-P."/>
            <person name="Wagner M."/>
            <person name="Loy A."/>
            <person name="Woyke T.J."/>
        </authorList>
    </citation>
    <scope>NUCLEOTIDE SEQUENCE [LARGE SCALE GENOMIC DNA]</scope>
    <source>
        <strain evidence="4 5">DSM 17734</strain>
    </source>
</reference>
<feature type="domain" description="Core-binding (CB)" evidence="3">
    <location>
        <begin position="5"/>
        <end position="57"/>
    </location>
</feature>
<protein>
    <submittedName>
        <fullName evidence="4">Site-specific recombinase XerD</fullName>
    </submittedName>
</protein>
<dbReference type="RefSeq" id="WP_007783336.1">
    <property type="nucleotide sequence ID" value="NZ_CM001441.1"/>
</dbReference>
<dbReference type="EMBL" id="CM001441">
    <property type="protein sequence ID" value="EHQ89585.1"/>
    <property type="molecule type" value="Genomic_DNA"/>
</dbReference>
<gene>
    <name evidence="4" type="ORF">DesyoDRAFT_2512</name>
</gene>
<dbReference type="OrthoDB" id="184666at2"/>
<evidence type="ECO:0000313" key="4">
    <source>
        <dbReference type="EMBL" id="EHQ89585.1"/>
    </source>
</evidence>
<dbReference type="PROSITE" id="PS51900">
    <property type="entry name" value="CB"/>
    <property type="match status" value="1"/>
</dbReference>
<evidence type="ECO:0000259" key="3">
    <source>
        <dbReference type="PROSITE" id="PS51900"/>
    </source>
</evidence>
<organism evidence="4 5">
    <name type="scientific">Desulfosporosinus youngiae DSM 17734</name>
    <dbReference type="NCBI Taxonomy" id="768710"/>
    <lineage>
        <taxon>Bacteria</taxon>
        <taxon>Bacillati</taxon>
        <taxon>Bacillota</taxon>
        <taxon>Clostridia</taxon>
        <taxon>Eubacteriales</taxon>
        <taxon>Desulfitobacteriaceae</taxon>
        <taxon>Desulfosporosinus</taxon>
    </lineage>
</organism>
<proteinExistence type="predicted"/>
<dbReference type="SUPFAM" id="SSF47823">
    <property type="entry name" value="lambda integrase-like, N-terminal domain"/>
    <property type="match status" value="1"/>
</dbReference>